<proteinExistence type="predicted"/>
<protein>
    <submittedName>
        <fullName evidence="2">Uncharacterized protein</fullName>
    </submittedName>
</protein>
<name>A0A2Z5Y4A2_9ENTE</name>
<dbReference type="AlphaFoldDB" id="A0A2Z5Y4A2"/>
<evidence type="ECO:0000313" key="3">
    <source>
        <dbReference type="Proteomes" id="UP000269226"/>
    </source>
</evidence>
<keyword evidence="1" id="KW-0812">Transmembrane</keyword>
<accession>A0A2Z5Y4A2</accession>
<keyword evidence="1" id="KW-1133">Transmembrane helix</keyword>
<sequence length="37" mass="4420">MFMIILLKITKKIENNRNFFIIIAFTTIYSILIICLL</sequence>
<dbReference type="Proteomes" id="UP000269226">
    <property type="component" value="Chromosome"/>
</dbReference>
<reference evidence="2 3" key="1">
    <citation type="submission" date="2018-01" db="EMBL/GenBank/DDBJ databases">
        <title>Whole genome sequence of Melissococcus plutonius DAT561.</title>
        <authorList>
            <person name="Okumura K."/>
            <person name="Takamatsu D."/>
            <person name="Okura M."/>
        </authorList>
    </citation>
    <scope>NUCLEOTIDE SEQUENCE [LARGE SCALE GENOMIC DNA]</scope>
    <source>
        <strain evidence="2 3">DAT561</strain>
    </source>
</reference>
<evidence type="ECO:0000256" key="1">
    <source>
        <dbReference type="SAM" id="Phobius"/>
    </source>
</evidence>
<dbReference type="EMBL" id="AP018492">
    <property type="protein sequence ID" value="BBC61553.1"/>
    <property type="molecule type" value="Genomic_DNA"/>
</dbReference>
<keyword evidence="1" id="KW-0472">Membrane</keyword>
<gene>
    <name evidence="2" type="ORF">DAT561_1455</name>
</gene>
<evidence type="ECO:0000313" key="2">
    <source>
        <dbReference type="EMBL" id="BBC61553.1"/>
    </source>
</evidence>
<feature type="transmembrane region" description="Helical" evidence="1">
    <location>
        <begin position="19"/>
        <end position="36"/>
    </location>
</feature>
<organism evidence="2 3">
    <name type="scientific">Melissococcus plutonius</name>
    <dbReference type="NCBI Taxonomy" id="33970"/>
    <lineage>
        <taxon>Bacteria</taxon>
        <taxon>Bacillati</taxon>
        <taxon>Bacillota</taxon>
        <taxon>Bacilli</taxon>
        <taxon>Lactobacillales</taxon>
        <taxon>Enterococcaceae</taxon>
        <taxon>Melissococcus</taxon>
    </lineage>
</organism>